<keyword evidence="2" id="KW-1185">Reference proteome</keyword>
<dbReference type="Proteomes" id="UP000784294">
    <property type="component" value="Unassembled WGS sequence"/>
</dbReference>
<evidence type="ECO:0000313" key="2">
    <source>
        <dbReference type="Proteomes" id="UP000784294"/>
    </source>
</evidence>
<comment type="caution">
    <text evidence="1">The sequence shown here is derived from an EMBL/GenBank/DDBJ whole genome shotgun (WGS) entry which is preliminary data.</text>
</comment>
<evidence type="ECO:0000313" key="1">
    <source>
        <dbReference type="EMBL" id="VEL09935.1"/>
    </source>
</evidence>
<gene>
    <name evidence="1" type="ORF">PXEA_LOCUS3375</name>
</gene>
<proteinExistence type="predicted"/>
<organism evidence="1 2">
    <name type="scientific">Protopolystoma xenopodis</name>
    <dbReference type="NCBI Taxonomy" id="117903"/>
    <lineage>
        <taxon>Eukaryota</taxon>
        <taxon>Metazoa</taxon>
        <taxon>Spiralia</taxon>
        <taxon>Lophotrochozoa</taxon>
        <taxon>Platyhelminthes</taxon>
        <taxon>Monogenea</taxon>
        <taxon>Polyopisthocotylea</taxon>
        <taxon>Polystomatidea</taxon>
        <taxon>Polystomatidae</taxon>
        <taxon>Protopolystoma</taxon>
    </lineage>
</organism>
<sequence length="111" mass="12426">MCLMEVRPKAKNCTCTRELVTLKCKSCGCNRAGSTKRECLGDKFKVTRTISELDQGGLCNKFCISIVRRKNLIQPYHPFGLFTQAQLHFGPCIGFMGTCIVTRDRVVCTSL</sequence>
<reference evidence="1" key="1">
    <citation type="submission" date="2018-11" db="EMBL/GenBank/DDBJ databases">
        <authorList>
            <consortium name="Pathogen Informatics"/>
        </authorList>
    </citation>
    <scope>NUCLEOTIDE SEQUENCE</scope>
</reference>
<dbReference type="AlphaFoldDB" id="A0A3S5BMX9"/>
<protein>
    <submittedName>
        <fullName evidence="1">Uncharacterized protein</fullName>
    </submittedName>
</protein>
<accession>A0A3S5BMX9</accession>
<name>A0A3S5BMX9_9PLAT</name>
<dbReference type="EMBL" id="CAAALY010007616">
    <property type="protein sequence ID" value="VEL09935.1"/>
    <property type="molecule type" value="Genomic_DNA"/>
</dbReference>